<keyword evidence="2" id="KW-0472">Membrane</keyword>
<evidence type="ECO:0008006" key="5">
    <source>
        <dbReference type="Google" id="ProtNLM"/>
    </source>
</evidence>
<name>A0ABZ0NZS1_CERBT</name>
<feature type="transmembrane region" description="Helical" evidence="2">
    <location>
        <begin position="139"/>
        <end position="161"/>
    </location>
</feature>
<sequence length="205" mass="22938">MSPKMYDFDDSDDTEFEPLTTVQETKPRPTATAVQADDEDEEPAPKKTPTPVLTEKSMTKSSTPTIDSILPTTMATLVSSSATWDYPYPTTVSKLANSNDNDSDRPKSIKGNDSHNATEELEKVKANLHTYKIHYRNMIIALTLFALLIVSFVAFKVWWFIQKRKKAAAVGAFKTGRRWFKSAQARRDRAPTGPGGVPMIYINMT</sequence>
<dbReference type="GeneID" id="35432321"/>
<organism evidence="3 4">
    <name type="scientific">Cercospora beticola</name>
    <name type="common">Sugarbeet leaf spot fungus</name>
    <dbReference type="NCBI Taxonomy" id="122368"/>
    <lineage>
        <taxon>Eukaryota</taxon>
        <taxon>Fungi</taxon>
        <taxon>Dikarya</taxon>
        <taxon>Ascomycota</taxon>
        <taxon>Pezizomycotina</taxon>
        <taxon>Dothideomycetes</taxon>
        <taxon>Dothideomycetidae</taxon>
        <taxon>Mycosphaerellales</taxon>
        <taxon>Mycosphaerellaceae</taxon>
        <taxon>Cercospora</taxon>
    </lineage>
</organism>
<gene>
    <name evidence="3" type="ORF">RHO25_009743</name>
</gene>
<dbReference type="RefSeq" id="XP_023453916.2">
    <property type="nucleotide sequence ID" value="XM_023601270.2"/>
</dbReference>
<feature type="compositionally biased region" description="Basic and acidic residues" evidence="1">
    <location>
        <begin position="102"/>
        <end position="116"/>
    </location>
</feature>
<evidence type="ECO:0000313" key="3">
    <source>
        <dbReference type="EMBL" id="WPB05093.1"/>
    </source>
</evidence>
<evidence type="ECO:0000256" key="2">
    <source>
        <dbReference type="SAM" id="Phobius"/>
    </source>
</evidence>
<feature type="region of interest" description="Disordered" evidence="1">
    <location>
        <begin position="94"/>
        <end position="116"/>
    </location>
</feature>
<protein>
    <recommendedName>
        <fullName evidence="5">Mid2 domain-containing protein</fullName>
    </recommendedName>
</protein>
<evidence type="ECO:0000313" key="4">
    <source>
        <dbReference type="Proteomes" id="UP001302367"/>
    </source>
</evidence>
<proteinExistence type="predicted"/>
<dbReference type="EMBL" id="CP134189">
    <property type="protein sequence ID" value="WPB05093.1"/>
    <property type="molecule type" value="Genomic_DNA"/>
</dbReference>
<evidence type="ECO:0000256" key="1">
    <source>
        <dbReference type="SAM" id="MobiDB-lite"/>
    </source>
</evidence>
<accession>A0ABZ0NZS1</accession>
<keyword evidence="2" id="KW-0812">Transmembrane</keyword>
<dbReference type="Proteomes" id="UP001302367">
    <property type="component" value="Chromosome 6"/>
</dbReference>
<reference evidence="3 4" key="1">
    <citation type="submission" date="2023-09" db="EMBL/GenBank/DDBJ databases">
        <title>Complete-Gapless Cercospora beticola genome.</title>
        <authorList>
            <person name="Wyatt N.A."/>
            <person name="Spanner R.E."/>
            <person name="Bolton M.D."/>
        </authorList>
    </citation>
    <scope>NUCLEOTIDE SEQUENCE [LARGE SCALE GENOMIC DNA]</scope>
    <source>
        <strain evidence="3">Cb09-40</strain>
    </source>
</reference>
<keyword evidence="4" id="KW-1185">Reference proteome</keyword>
<keyword evidence="2" id="KW-1133">Transmembrane helix</keyword>
<feature type="region of interest" description="Disordered" evidence="1">
    <location>
        <begin position="1"/>
        <end position="65"/>
    </location>
</feature>